<dbReference type="SUPFAM" id="SSF50475">
    <property type="entry name" value="FMN-binding split barrel"/>
    <property type="match status" value="1"/>
</dbReference>
<dbReference type="RefSeq" id="WP_039315568.1">
    <property type="nucleotide sequence ID" value="NZ_CP006905.1"/>
</dbReference>
<dbReference type="PANTHER" id="PTHR43567">
    <property type="entry name" value="FLAVOREDOXIN-RELATED-RELATED"/>
    <property type="match status" value="1"/>
</dbReference>
<evidence type="ECO:0000313" key="3">
    <source>
        <dbReference type="EMBL" id="AIY83505.1"/>
    </source>
</evidence>
<gene>
    <name evidence="3" type="ORF">U729_2523</name>
</gene>
<dbReference type="Gene3D" id="2.30.110.10">
    <property type="entry name" value="Electron Transport, Fmn-binding Protein, Chain A"/>
    <property type="match status" value="1"/>
</dbReference>
<dbReference type="InterPro" id="IPR012349">
    <property type="entry name" value="Split_barrel_FMN-bd"/>
</dbReference>
<dbReference type="AlphaFoldDB" id="A0A0A7FX41"/>
<organism evidence="3 4">
    <name type="scientific">Clostridium baratii str. Sullivan</name>
    <dbReference type="NCBI Taxonomy" id="1415775"/>
    <lineage>
        <taxon>Bacteria</taxon>
        <taxon>Bacillati</taxon>
        <taxon>Bacillota</taxon>
        <taxon>Clostridia</taxon>
        <taxon>Eubacteriales</taxon>
        <taxon>Clostridiaceae</taxon>
        <taxon>Clostridium</taxon>
    </lineage>
</organism>
<comment type="similarity">
    <text evidence="1">Belongs to the flavoredoxin family.</text>
</comment>
<dbReference type="Proteomes" id="UP000030635">
    <property type="component" value="Chromosome"/>
</dbReference>
<dbReference type="InterPro" id="IPR002563">
    <property type="entry name" value="Flavin_Rdtase-like_dom"/>
</dbReference>
<dbReference type="InterPro" id="IPR052174">
    <property type="entry name" value="Flavoredoxin"/>
</dbReference>
<evidence type="ECO:0000313" key="4">
    <source>
        <dbReference type="Proteomes" id="UP000030635"/>
    </source>
</evidence>
<dbReference type="KEGG" id="cbv:U729_2523"/>
<dbReference type="HOGENOM" id="CLU_102849_0_0_9"/>
<dbReference type="STRING" id="1561.NPD11_508"/>
<dbReference type="OrthoDB" id="9791490at2"/>
<protein>
    <submittedName>
        <fullName evidence="3">Flavin reductase like domain protein</fullName>
    </submittedName>
</protein>
<dbReference type="Pfam" id="PF01613">
    <property type="entry name" value="Flavin_Reduct"/>
    <property type="match status" value="1"/>
</dbReference>
<dbReference type="GO" id="GO:0010181">
    <property type="term" value="F:FMN binding"/>
    <property type="evidence" value="ECO:0007669"/>
    <property type="project" value="InterPro"/>
</dbReference>
<dbReference type="PANTHER" id="PTHR43567:SF5">
    <property type="entry name" value="HYPOTHETICAL CYTOSOLIC PROTEIN"/>
    <property type="match status" value="1"/>
</dbReference>
<feature type="domain" description="Flavin reductase like" evidence="2">
    <location>
        <begin position="22"/>
        <end position="163"/>
    </location>
</feature>
<proteinExistence type="inferred from homology"/>
<sequence>MENKFTKDLEGALDNLHINGAFLTAGDENKSNTMTISWGSIGFMWRKPVFMALVRTNRYTNEFLKNGESFTISIPYDGKMKEALKICGTKSGRDINKEEEANIKFIKSKSVSTPVIEGCEKYYECKVLYKNKMDLNNFDKDLADTFYKGENNKEHVLYFGEIVSEY</sequence>
<evidence type="ECO:0000259" key="2">
    <source>
        <dbReference type="Pfam" id="PF01613"/>
    </source>
</evidence>
<dbReference type="eggNOG" id="COG1853">
    <property type="taxonomic scope" value="Bacteria"/>
</dbReference>
<evidence type="ECO:0000256" key="1">
    <source>
        <dbReference type="ARBA" id="ARBA00038054"/>
    </source>
</evidence>
<reference evidence="3 4" key="1">
    <citation type="journal article" date="2015" name="Infect. Genet. Evol.">
        <title>Genomic sequences of six botulinum neurotoxin-producing strains representing three clostridial species illustrate the mobility and diversity of botulinum neurotoxin genes.</title>
        <authorList>
            <person name="Smith T.J."/>
            <person name="Hill K.K."/>
            <person name="Xie G."/>
            <person name="Foley B.T."/>
            <person name="Williamson C.H."/>
            <person name="Foster J.T."/>
            <person name="Johnson S.L."/>
            <person name="Chertkov O."/>
            <person name="Teshima H."/>
            <person name="Gibbons H.S."/>
            <person name="Johnsky L.A."/>
            <person name="Karavis M.A."/>
            <person name="Smith L.A."/>
        </authorList>
    </citation>
    <scope>NUCLEOTIDE SEQUENCE [LARGE SCALE GENOMIC DNA]</scope>
    <source>
        <strain evidence="3">Sullivan</strain>
    </source>
</reference>
<accession>A0A0A7FX41</accession>
<dbReference type="GO" id="GO:0016646">
    <property type="term" value="F:oxidoreductase activity, acting on the CH-NH group of donors, NAD or NADP as acceptor"/>
    <property type="evidence" value="ECO:0007669"/>
    <property type="project" value="UniProtKB-ARBA"/>
</dbReference>
<dbReference type="EMBL" id="CP006905">
    <property type="protein sequence ID" value="AIY83505.1"/>
    <property type="molecule type" value="Genomic_DNA"/>
</dbReference>
<keyword evidence="4" id="KW-1185">Reference proteome</keyword>
<name>A0A0A7FX41_9CLOT</name>